<evidence type="ECO:0000256" key="8">
    <source>
        <dbReference type="ARBA" id="ARBA00023012"/>
    </source>
</evidence>
<dbReference type="GO" id="GO:0000155">
    <property type="term" value="F:phosphorelay sensor kinase activity"/>
    <property type="evidence" value="ECO:0007669"/>
    <property type="project" value="InterPro"/>
</dbReference>
<dbReference type="KEGG" id="mic:Mic7113_5147"/>
<dbReference type="SMART" id="SM00448">
    <property type="entry name" value="REC"/>
    <property type="match status" value="1"/>
</dbReference>
<evidence type="ECO:0000313" key="13">
    <source>
        <dbReference type="Proteomes" id="UP000010471"/>
    </source>
</evidence>
<dbReference type="Gene3D" id="3.30.565.10">
    <property type="entry name" value="Histidine kinase-like ATPase, C-terminal domain"/>
    <property type="match status" value="1"/>
</dbReference>
<feature type="modified residue" description="4-aspartylphosphate" evidence="9">
    <location>
        <position position="55"/>
    </location>
</feature>
<keyword evidence="4" id="KW-0808">Transferase</keyword>
<keyword evidence="7" id="KW-0067">ATP-binding</keyword>
<dbReference type="InterPro" id="IPR036097">
    <property type="entry name" value="HisK_dim/P_sf"/>
</dbReference>
<evidence type="ECO:0000256" key="2">
    <source>
        <dbReference type="ARBA" id="ARBA00012438"/>
    </source>
</evidence>
<dbReference type="GO" id="GO:0005886">
    <property type="term" value="C:plasma membrane"/>
    <property type="evidence" value="ECO:0007669"/>
    <property type="project" value="TreeGrafter"/>
</dbReference>
<dbReference type="Pfam" id="PF00512">
    <property type="entry name" value="HisKA"/>
    <property type="match status" value="1"/>
</dbReference>
<dbReference type="PANTHER" id="PTHR43047:SF72">
    <property type="entry name" value="OSMOSENSING HISTIDINE PROTEIN KINASE SLN1"/>
    <property type="match status" value="1"/>
</dbReference>
<dbReference type="SMART" id="SM00388">
    <property type="entry name" value="HisKA"/>
    <property type="match status" value="1"/>
</dbReference>
<dbReference type="InterPro" id="IPR001789">
    <property type="entry name" value="Sig_transdc_resp-reg_receiver"/>
</dbReference>
<organism evidence="12 13">
    <name type="scientific">Allocoleopsis franciscana PCC 7113</name>
    <dbReference type="NCBI Taxonomy" id="1173027"/>
    <lineage>
        <taxon>Bacteria</taxon>
        <taxon>Bacillati</taxon>
        <taxon>Cyanobacteriota</taxon>
        <taxon>Cyanophyceae</taxon>
        <taxon>Coleofasciculales</taxon>
        <taxon>Coleofasciculaceae</taxon>
        <taxon>Allocoleopsis</taxon>
        <taxon>Allocoleopsis franciscana</taxon>
    </lineage>
</organism>
<dbReference type="InterPro" id="IPR011006">
    <property type="entry name" value="CheY-like_superfamily"/>
</dbReference>
<evidence type="ECO:0000256" key="4">
    <source>
        <dbReference type="ARBA" id="ARBA00022679"/>
    </source>
</evidence>
<dbReference type="PRINTS" id="PR00344">
    <property type="entry name" value="BCTRLSENSOR"/>
</dbReference>
<dbReference type="EC" id="2.7.13.3" evidence="2"/>
<dbReference type="SUPFAM" id="SSF52172">
    <property type="entry name" value="CheY-like"/>
    <property type="match status" value="1"/>
</dbReference>
<dbReference type="OrthoDB" id="517825at2"/>
<dbReference type="Gene3D" id="3.40.50.2300">
    <property type="match status" value="1"/>
</dbReference>
<comment type="catalytic activity">
    <reaction evidence="1">
        <text>ATP + protein L-histidine = ADP + protein N-phospho-L-histidine.</text>
        <dbReference type="EC" id="2.7.13.3"/>
    </reaction>
</comment>
<dbReference type="CDD" id="cd17534">
    <property type="entry name" value="REC_DC-like"/>
    <property type="match status" value="1"/>
</dbReference>
<dbReference type="InterPro" id="IPR036890">
    <property type="entry name" value="HATPase_C_sf"/>
</dbReference>
<dbReference type="PANTHER" id="PTHR43047">
    <property type="entry name" value="TWO-COMPONENT HISTIDINE PROTEIN KINASE"/>
    <property type="match status" value="1"/>
</dbReference>
<dbReference type="FunFam" id="3.30.565.10:FF:000037">
    <property type="entry name" value="Hybrid sensor histidine kinase/response regulator"/>
    <property type="match status" value="1"/>
</dbReference>
<evidence type="ECO:0000259" key="11">
    <source>
        <dbReference type="PROSITE" id="PS50110"/>
    </source>
</evidence>
<dbReference type="PROSITE" id="PS50110">
    <property type="entry name" value="RESPONSE_REGULATORY"/>
    <property type="match status" value="1"/>
</dbReference>
<evidence type="ECO:0000259" key="10">
    <source>
        <dbReference type="PROSITE" id="PS50109"/>
    </source>
</evidence>
<dbReference type="RefSeq" id="WP_015184936.1">
    <property type="nucleotide sequence ID" value="NC_019738.1"/>
</dbReference>
<dbReference type="HOGENOM" id="CLU_000445_114_72_3"/>
<evidence type="ECO:0000256" key="7">
    <source>
        <dbReference type="ARBA" id="ARBA00022840"/>
    </source>
</evidence>
<dbReference type="Pfam" id="PF02518">
    <property type="entry name" value="HATPase_c"/>
    <property type="match status" value="1"/>
</dbReference>
<accession>K9WKT8</accession>
<feature type="domain" description="Histidine kinase" evidence="10">
    <location>
        <begin position="149"/>
        <end position="365"/>
    </location>
</feature>
<protein>
    <recommendedName>
        <fullName evidence="2">histidine kinase</fullName>
        <ecNumber evidence="2">2.7.13.3</ecNumber>
    </recommendedName>
</protein>
<keyword evidence="3 9" id="KW-0597">Phosphoprotein</keyword>
<dbReference type="SUPFAM" id="SSF47384">
    <property type="entry name" value="Homodimeric domain of signal transducing histidine kinase"/>
    <property type="match status" value="1"/>
</dbReference>
<evidence type="ECO:0000313" key="12">
    <source>
        <dbReference type="EMBL" id="AFZ20803.1"/>
    </source>
</evidence>
<dbReference type="SMART" id="SM00387">
    <property type="entry name" value="HATPase_c"/>
    <property type="match status" value="1"/>
</dbReference>
<keyword evidence="5" id="KW-0547">Nucleotide-binding</keyword>
<keyword evidence="6 12" id="KW-0418">Kinase</keyword>
<reference evidence="12 13" key="1">
    <citation type="submission" date="2012-06" db="EMBL/GenBank/DDBJ databases">
        <title>Finished chromosome of genome of Microcoleus sp. PCC 7113.</title>
        <authorList>
            <consortium name="US DOE Joint Genome Institute"/>
            <person name="Gugger M."/>
            <person name="Coursin T."/>
            <person name="Rippka R."/>
            <person name="Tandeau De Marsac N."/>
            <person name="Huntemann M."/>
            <person name="Wei C.-L."/>
            <person name="Han J."/>
            <person name="Detter J.C."/>
            <person name="Han C."/>
            <person name="Tapia R."/>
            <person name="Chen A."/>
            <person name="Kyrpides N."/>
            <person name="Mavromatis K."/>
            <person name="Markowitz V."/>
            <person name="Szeto E."/>
            <person name="Ivanova N."/>
            <person name="Pagani I."/>
            <person name="Pati A."/>
            <person name="Goodwin L."/>
            <person name="Nordberg H.P."/>
            <person name="Cantor M.N."/>
            <person name="Hua S.X."/>
            <person name="Woyke T."/>
            <person name="Kerfeld C.A."/>
        </authorList>
    </citation>
    <scope>NUCLEOTIDE SEQUENCE [LARGE SCALE GENOMIC DNA]</scope>
    <source>
        <strain evidence="12 13">PCC 7113</strain>
    </source>
</reference>
<dbReference type="CDD" id="cd00082">
    <property type="entry name" value="HisKA"/>
    <property type="match status" value="1"/>
</dbReference>
<dbReference type="GO" id="GO:0005524">
    <property type="term" value="F:ATP binding"/>
    <property type="evidence" value="ECO:0007669"/>
    <property type="project" value="UniProtKB-KW"/>
</dbReference>
<gene>
    <name evidence="12" type="ORF">Mic7113_5147</name>
</gene>
<dbReference type="PROSITE" id="PS50109">
    <property type="entry name" value="HIS_KIN"/>
    <property type="match status" value="1"/>
</dbReference>
<keyword evidence="8" id="KW-0902">Two-component regulatory system</keyword>
<evidence type="ECO:0000256" key="5">
    <source>
        <dbReference type="ARBA" id="ARBA00022741"/>
    </source>
</evidence>
<dbReference type="AlphaFoldDB" id="K9WKT8"/>
<feature type="domain" description="Response regulatory" evidence="11">
    <location>
        <begin position="5"/>
        <end position="120"/>
    </location>
</feature>
<dbReference type="InterPro" id="IPR003594">
    <property type="entry name" value="HATPase_dom"/>
</dbReference>
<dbReference type="Gene3D" id="1.10.287.130">
    <property type="match status" value="1"/>
</dbReference>
<dbReference type="CDD" id="cd00075">
    <property type="entry name" value="HATPase"/>
    <property type="match status" value="1"/>
</dbReference>
<dbReference type="InterPro" id="IPR003661">
    <property type="entry name" value="HisK_dim/P_dom"/>
</dbReference>
<dbReference type="InterPro" id="IPR005467">
    <property type="entry name" value="His_kinase_dom"/>
</dbReference>
<dbReference type="Pfam" id="PF00072">
    <property type="entry name" value="Response_reg"/>
    <property type="match status" value="1"/>
</dbReference>
<dbReference type="eggNOG" id="COG2205">
    <property type="taxonomic scope" value="Bacteria"/>
</dbReference>
<dbReference type="STRING" id="1173027.Mic7113_5147"/>
<dbReference type="EMBL" id="CP003630">
    <property type="protein sequence ID" value="AFZ20803.1"/>
    <property type="molecule type" value="Genomic_DNA"/>
</dbReference>
<evidence type="ECO:0000256" key="9">
    <source>
        <dbReference type="PROSITE-ProRule" id="PRU00169"/>
    </source>
</evidence>
<evidence type="ECO:0000256" key="6">
    <source>
        <dbReference type="ARBA" id="ARBA00022777"/>
    </source>
</evidence>
<dbReference type="InterPro" id="IPR004358">
    <property type="entry name" value="Sig_transdc_His_kin-like_C"/>
</dbReference>
<keyword evidence="13" id="KW-1185">Reference proteome</keyword>
<dbReference type="Proteomes" id="UP000010471">
    <property type="component" value="Chromosome"/>
</dbReference>
<proteinExistence type="predicted"/>
<dbReference type="SUPFAM" id="SSF55874">
    <property type="entry name" value="ATPase domain of HSP90 chaperone/DNA topoisomerase II/histidine kinase"/>
    <property type="match status" value="1"/>
</dbReference>
<dbReference type="GO" id="GO:0009927">
    <property type="term" value="F:histidine phosphotransfer kinase activity"/>
    <property type="evidence" value="ECO:0007669"/>
    <property type="project" value="TreeGrafter"/>
</dbReference>
<evidence type="ECO:0000256" key="1">
    <source>
        <dbReference type="ARBA" id="ARBA00000085"/>
    </source>
</evidence>
<evidence type="ECO:0000256" key="3">
    <source>
        <dbReference type="ARBA" id="ARBA00022553"/>
    </source>
</evidence>
<sequence length="366" mass="40985">MSKAKILVVEDEEIVAFDIESTLKDLDYEVPSVVASKEEAITFAAAIQPDLVLMDIMLQGSMDGIEAAQEIRSRFNIPVVYLTAYADSHTLQRAKITEPFGYVLKPFEEKELQTTIEIALGRHKAEERIRQALAKEQEISELKSQFISMASHEFRTPLATINSSNDLLQRYCRDSMDAKKSKHFYQIQTSVAQMIQLLDDVLLIGKANAGKLEFKPAPLNLLEFCRRLIEELQLNAGRQHKISFTSHGECTHVCMDENLLRRILTNLISNAIKYSPQGGKIIFELAYKDKIVVFDIHDQGIGIPVDSQKELFTPFYRAANASKIKGTGLGLSIVKRCVDLHHGQICVKSEVGLGTTFSVTLPRVSG</sequence>
<name>K9WKT8_9CYAN</name>